<protein>
    <recommendedName>
        <fullName evidence="3 10">Cell division protein FtsX</fullName>
    </recommendedName>
</protein>
<keyword evidence="9 10" id="KW-0131">Cell cycle</keyword>
<dbReference type="EMBL" id="PFCQ01000005">
    <property type="protein sequence ID" value="PIR68423.1"/>
    <property type="molecule type" value="Genomic_DNA"/>
</dbReference>
<dbReference type="PANTHER" id="PTHR47755:SF1">
    <property type="entry name" value="CELL DIVISION PROTEIN FTSX"/>
    <property type="match status" value="1"/>
</dbReference>
<sequence>MITNLYRIIKFGIQGFLRNKWLTTATLSVIVLTLFVFVNLILFNVLTNNAISLLRDKIDISVYFNEDVLEDDILELERSLESLSEVKVVEYVSRDRALELFKERHEGDETIVQALSVLDDNPLSASLNIKANDPEDYPIISAYLNNENLDQIVDQITYNQNQLVINRLAKVVNTVRRAGVALTSILTLIAILITLNTIILTIYATREEIGVMRLVGAANKFIRGPYIVQGVLYGVIGAILSLLIALPLISVASPYIGVLMPEMDLQGYFYSNIVLLFGYQLMFGIGLGVISSSIAVGKYLNI</sequence>
<dbReference type="Gene3D" id="3.30.70.3040">
    <property type="match status" value="1"/>
</dbReference>
<dbReference type="AlphaFoldDB" id="A0A2H0TBP2"/>
<proteinExistence type="inferred from homology"/>
<evidence type="ECO:0000256" key="1">
    <source>
        <dbReference type="ARBA" id="ARBA00004651"/>
    </source>
</evidence>
<evidence type="ECO:0000313" key="15">
    <source>
        <dbReference type="Proteomes" id="UP000230094"/>
    </source>
</evidence>
<dbReference type="InterPro" id="IPR004513">
    <property type="entry name" value="FtsX"/>
</dbReference>
<comment type="caution">
    <text evidence="14">The sequence shown here is derived from an EMBL/GenBank/DDBJ whole genome shotgun (WGS) entry which is preliminary data.</text>
</comment>
<dbReference type="InterPro" id="IPR003838">
    <property type="entry name" value="ABC3_permease_C"/>
</dbReference>
<keyword evidence="4 10" id="KW-1003">Cell membrane</keyword>
<feature type="transmembrane region" description="Helical" evidence="11">
    <location>
        <begin position="21"/>
        <end position="46"/>
    </location>
</feature>
<feature type="domain" description="ABC3 transporter permease C-terminal" evidence="12">
    <location>
        <begin position="183"/>
        <end position="299"/>
    </location>
</feature>
<evidence type="ECO:0000256" key="5">
    <source>
        <dbReference type="ARBA" id="ARBA00022618"/>
    </source>
</evidence>
<gene>
    <name evidence="14" type="ORF">COU49_00980</name>
</gene>
<feature type="transmembrane region" description="Helical" evidence="11">
    <location>
        <begin position="180"/>
        <end position="205"/>
    </location>
</feature>
<dbReference type="GO" id="GO:0005886">
    <property type="term" value="C:plasma membrane"/>
    <property type="evidence" value="ECO:0007669"/>
    <property type="project" value="UniProtKB-SubCell"/>
</dbReference>
<evidence type="ECO:0000256" key="11">
    <source>
        <dbReference type="SAM" id="Phobius"/>
    </source>
</evidence>
<dbReference type="Pfam" id="PF02687">
    <property type="entry name" value="FtsX"/>
    <property type="match status" value="1"/>
</dbReference>
<feature type="domain" description="FtsX extracellular" evidence="13">
    <location>
        <begin position="59"/>
        <end position="145"/>
    </location>
</feature>
<dbReference type="PIRSF" id="PIRSF003097">
    <property type="entry name" value="FtsX"/>
    <property type="match status" value="1"/>
</dbReference>
<keyword evidence="7 11" id="KW-1133">Transmembrane helix</keyword>
<evidence type="ECO:0000259" key="13">
    <source>
        <dbReference type="Pfam" id="PF18075"/>
    </source>
</evidence>
<keyword evidence="8 10" id="KW-0472">Membrane</keyword>
<comment type="similarity">
    <text evidence="2 10">Belongs to the ABC-4 integral membrane protein family. FtsX subfamily.</text>
</comment>
<evidence type="ECO:0000256" key="7">
    <source>
        <dbReference type="ARBA" id="ARBA00022989"/>
    </source>
</evidence>
<feature type="transmembrane region" description="Helical" evidence="11">
    <location>
        <begin position="269"/>
        <end position="296"/>
    </location>
</feature>
<dbReference type="Pfam" id="PF18075">
    <property type="entry name" value="FtsX_ECD"/>
    <property type="match status" value="1"/>
</dbReference>
<evidence type="ECO:0000256" key="10">
    <source>
        <dbReference type="PIRNR" id="PIRNR003097"/>
    </source>
</evidence>
<evidence type="ECO:0000256" key="8">
    <source>
        <dbReference type="ARBA" id="ARBA00023136"/>
    </source>
</evidence>
<evidence type="ECO:0000256" key="9">
    <source>
        <dbReference type="ARBA" id="ARBA00023306"/>
    </source>
</evidence>
<comment type="subcellular location">
    <subcellularLocation>
        <location evidence="1">Cell membrane</location>
        <topology evidence="1">Multi-pass membrane protein</topology>
    </subcellularLocation>
</comment>
<feature type="transmembrane region" description="Helical" evidence="11">
    <location>
        <begin position="226"/>
        <end position="249"/>
    </location>
</feature>
<evidence type="ECO:0000256" key="2">
    <source>
        <dbReference type="ARBA" id="ARBA00007379"/>
    </source>
</evidence>
<organism evidence="14 15">
    <name type="scientific">Candidatus Nomurabacteria bacterium CG10_big_fil_rev_8_21_14_0_10_35_16</name>
    <dbReference type="NCBI Taxonomy" id="1974731"/>
    <lineage>
        <taxon>Bacteria</taxon>
        <taxon>Candidatus Nomuraibacteriota</taxon>
    </lineage>
</organism>
<name>A0A2H0TBP2_9BACT</name>
<dbReference type="GO" id="GO:0051301">
    <property type="term" value="P:cell division"/>
    <property type="evidence" value="ECO:0007669"/>
    <property type="project" value="UniProtKB-KW"/>
</dbReference>
<evidence type="ECO:0000256" key="3">
    <source>
        <dbReference type="ARBA" id="ARBA00021907"/>
    </source>
</evidence>
<keyword evidence="6 11" id="KW-0812">Transmembrane</keyword>
<dbReference type="PANTHER" id="PTHR47755">
    <property type="entry name" value="CELL DIVISION PROTEIN FTSX"/>
    <property type="match status" value="1"/>
</dbReference>
<accession>A0A2H0TBP2</accession>
<evidence type="ECO:0000313" key="14">
    <source>
        <dbReference type="EMBL" id="PIR68423.1"/>
    </source>
</evidence>
<dbReference type="Proteomes" id="UP000230094">
    <property type="component" value="Unassembled WGS sequence"/>
</dbReference>
<keyword evidence="5 10" id="KW-0132">Cell division</keyword>
<dbReference type="InterPro" id="IPR040690">
    <property type="entry name" value="FtsX_ECD"/>
</dbReference>
<evidence type="ECO:0000259" key="12">
    <source>
        <dbReference type="Pfam" id="PF02687"/>
    </source>
</evidence>
<reference evidence="15" key="1">
    <citation type="submission" date="2017-09" db="EMBL/GenBank/DDBJ databases">
        <title>Depth-based differentiation of microbial function through sediment-hosted aquifers and enrichment of novel symbionts in the deep terrestrial subsurface.</title>
        <authorList>
            <person name="Probst A.J."/>
            <person name="Ladd B."/>
            <person name="Jarett J.K."/>
            <person name="Geller-Mcgrath D.E."/>
            <person name="Sieber C.M.K."/>
            <person name="Emerson J.B."/>
            <person name="Anantharaman K."/>
            <person name="Thomas B.C."/>
            <person name="Malmstrom R."/>
            <person name="Stieglmeier M."/>
            <person name="Klingl A."/>
            <person name="Woyke T."/>
            <person name="Ryan C.M."/>
            <person name="Banfield J.F."/>
        </authorList>
    </citation>
    <scope>NUCLEOTIDE SEQUENCE [LARGE SCALE GENOMIC DNA]</scope>
</reference>
<evidence type="ECO:0000256" key="6">
    <source>
        <dbReference type="ARBA" id="ARBA00022692"/>
    </source>
</evidence>
<evidence type="ECO:0000256" key="4">
    <source>
        <dbReference type="ARBA" id="ARBA00022475"/>
    </source>
</evidence>